<reference evidence="1 2" key="1">
    <citation type="journal article" date="2019" name="Int. J. Syst. Evol. Microbiol.">
        <title>The Global Catalogue of Microorganisms (GCM) 10K type strain sequencing project: providing services to taxonomists for standard genome sequencing and annotation.</title>
        <authorList>
            <consortium name="The Broad Institute Genomics Platform"/>
            <consortium name="The Broad Institute Genome Sequencing Center for Infectious Disease"/>
            <person name="Wu L."/>
            <person name="Ma J."/>
        </authorList>
    </citation>
    <scope>NUCLEOTIDE SEQUENCE [LARGE SCALE GENOMIC DNA]</scope>
    <source>
        <strain evidence="1 2">JCM 6305</strain>
    </source>
</reference>
<dbReference type="InterPro" id="IPR036188">
    <property type="entry name" value="FAD/NAD-bd_sf"/>
</dbReference>
<sequence>MSLPAPTISLRLGSRPLPRAATLNVGTHRPAHRGPLIGALLAHVPQPWNRGWGAPTALEHHDSEVRARFSDGTVETFDTVIGADGVHPAVRRMMFAPGSHSDCHNGVSHLWTNRDEEMETRDKAVIVGRTRKGLQGIPRRRVVERTFGRLVHHRRLARDDEAHPHRSEIMIHFAMIDLVRKRLTRASNPIRRTASHPLRALCRAPPTLPRCSRTAIRASFVSIMPLRIETM</sequence>
<dbReference type="EMBL" id="BAAASZ010000035">
    <property type="protein sequence ID" value="GAA2460088.1"/>
    <property type="molecule type" value="Genomic_DNA"/>
</dbReference>
<dbReference type="PANTHER" id="PTHR30007:SF0">
    <property type="entry name" value="TRANSPOSASE"/>
    <property type="match status" value="1"/>
</dbReference>
<comment type="caution">
    <text evidence="1">The sequence shown here is derived from an EMBL/GenBank/DDBJ whole genome shotgun (WGS) entry which is preliminary data.</text>
</comment>
<dbReference type="PANTHER" id="PTHR30007">
    <property type="entry name" value="PHP DOMAIN PROTEIN"/>
    <property type="match status" value="1"/>
</dbReference>
<name>A0ABN3KL15_9ACTN</name>
<gene>
    <name evidence="1" type="ORF">GCM10010405_50450</name>
</gene>
<protein>
    <submittedName>
        <fullName evidence="1">Uncharacterized protein</fullName>
    </submittedName>
</protein>
<dbReference type="SUPFAM" id="SSF51905">
    <property type="entry name" value="FAD/NAD(P)-binding domain"/>
    <property type="match status" value="1"/>
</dbReference>
<keyword evidence="2" id="KW-1185">Reference proteome</keyword>
<dbReference type="Gene3D" id="3.50.50.60">
    <property type="entry name" value="FAD/NAD(P)-binding domain"/>
    <property type="match status" value="1"/>
</dbReference>
<organism evidence="1 2">
    <name type="scientific">Streptomyces macrosporus</name>
    <dbReference type="NCBI Taxonomy" id="44032"/>
    <lineage>
        <taxon>Bacteria</taxon>
        <taxon>Bacillati</taxon>
        <taxon>Actinomycetota</taxon>
        <taxon>Actinomycetes</taxon>
        <taxon>Kitasatosporales</taxon>
        <taxon>Streptomycetaceae</taxon>
        <taxon>Streptomyces</taxon>
    </lineage>
</organism>
<evidence type="ECO:0000313" key="1">
    <source>
        <dbReference type="EMBL" id="GAA2460088.1"/>
    </source>
</evidence>
<dbReference type="Proteomes" id="UP001501638">
    <property type="component" value="Unassembled WGS sequence"/>
</dbReference>
<proteinExistence type="predicted"/>
<accession>A0ABN3KL15</accession>
<evidence type="ECO:0000313" key="2">
    <source>
        <dbReference type="Proteomes" id="UP001501638"/>
    </source>
</evidence>